<evidence type="ECO:0000313" key="1">
    <source>
        <dbReference type="EMBL" id="CAI2174301.1"/>
    </source>
</evidence>
<dbReference type="AlphaFoldDB" id="A0A9W4SPB8"/>
<sequence>WARSDCVLIMMHSDLTYNDILSNTAAESSIIAMRYGEQPLKDEQIRI</sequence>
<gene>
    <name evidence="1" type="ORF">FWILDA_LOCUS6523</name>
</gene>
<organism evidence="1 2">
    <name type="scientific">Funneliformis geosporum</name>
    <dbReference type="NCBI Taxonomy" id="1117311"/>
    <lineage>
        <taxon>Eukaryota</taxon>
        <taxon>Fungi</taxon>
        <taxon>Fungi incertae sedis</taxon>
        <taxon>Mucoromycota</taxon>
        <taxon>Glomeromycotina</taxon>
        <taxon>Glomeromycetes</taxon>
        <taxon>Glomerales</taxon>
        <taxon>Glomeraceae</taxon>
        <taxon>Funneliformis</taxon>
    </lineage>
</organism>
<evidence type="ECO:0000313" key="2">
    <source>
        <dbReference type="Proteomes" id="UP001153678"/>
    </source>
</evidence>
<reference evidence="1" key="1">
    <citation type="submission" date="2022-08" db="EMBL/GenBank/DDBJ databases">
        <authorList>
            <person name="Kallberg Y."/>
            <person name="Tangrot J."/>
            <person name="Rosling A."/>
        </authorList>
    </citation>
    <scope>NUCLEOTIDE SEQUENCE</scope>
    <source>
        <strain evidence="1">Wild A</strain>
    </source>
</reference>
<keyword evidence="2" id="KW-1185">Reference proteome</keyword>
<protein>
    <submittedName>
        <fullName evidence="1">10469_t:CDS:1</fullName>
    </submittedName>
</protein>
<accession>A0A9W4SPB8</accession>
<proteinExistence type="predicted"/>
<name>A0A9W4SPB8_9GLOM</name>
<dbReference type="EMBL" id="CAMKVN010001192">
    <property type="protein sequence ID" value="CAI2174301.1"/>
    <property type="molecule type" value="Genomic_DNA"/>
</dbReference>
<comment type="caution">
    <text evidence="1">The sequence shown here is derived from an EMBL/GenBank/DDBJ whole genome shotgun (WGS) entry which is preliminary data.</text>
</comment>
<dbReference type="Proteomes" id="UP001153678">
    <property type="component" value="Unassembled WGS sequence"/>
</dbReference>
<feature type="non-terminal residue" evidence="1">
    <location>
        <position position="47"/>
    </location>
</feature>